<feature type="transmembrane region" description="Helical" evidence="2">
    <location>
        <begin position="62"/>
        <end position="83"/>
    </location>
</feature>
<dbReference type="EMBL" id="BASH01000006">
    <property type="protein sequence ID" value="GAD17270.1"/>
    <property type="molecule type" value="Genomic_DNA"/>
</dbReference>
<dbReference type="Proteomes" id="UP000016361">
    <property type="component" value="Unassembled WGS sequence"/>
</dbReference>
<organism evidence="4 5">
    <name type="scientific">Lentilactobacillus otakiensis DSM 19908 = JCM 15040</name>
    <dbReference type="NCBI Taxonomy" id="1423780"/>
    <lineage>
        <taxon>Bacteria</taxon>
        <taxon>Bacillati</taxon>
        <taxon>Bacillota</taxon>
        <taxon>Bacilli</taxon>
        <taxon>Lactobacillales</taxon>
        <taxon>Lactobacillaceae</taxon>
        <taxon>Lentilactobacillus</taxon>
    </lineage>
</organism>
<sequence>MLLVFKLECFLAFIIIGTAFLLKSSSSQSPQKEIIIAGISLVFGTCLQAEPAKRLAALVNNLLRIILVALFPFTLMSAISILAHPFIGTLSIQKWTVLIISLVVFIFLLIPYVQLVIVPTSGITLRILTAYVLTLSFTSIAITSKTFGFQFSYTAPIVPFAIISIFVILIYTMKAWGYKLPKLGINSKVSYWWLLLTIFTALLNFGMNAGSWARLFGHFDLALGQTSLVGITLMIVWTGFKEEFMFRYIALWALLTAKIKSDKNRILVAILISSGLFGISHASNILNGQSIIETFLQIFAAFGVGMLFSVITLYTGNIWIVVALHSMIDLIGYPMTNGGPFSGSMSSYEIEFIIITRIIELVVVFLMLNNHKVQEAFKQTLGNIRSTSKN</sequence>
<feature type="domain" description="CAAX prenyl protease 2/Lysostaphin resistance protein A-like" evidence="3">
    <location>
        <begin position="226"/>
        <end position="331"/>
    </location>
</feature>
<dbReference type="AlphaFoldDB" id="S4PQI6"/>
<dbReference type="PATRIC" id="fig|1423780.4.peg.82"/>
<feature type="transmembrane region" description="Helical" evidence="2">
    <location>
        <begin position="266"/>
        <end position="286"/>
    </location>
</feature>
<feature type="transmembrane region" description="Helical" evidence="2">
    <location>
        <begin position="221"/>
        <end position="240"/>
    </location>
</feature>
<comment type="similarity">
    <text evidence="1">Belongs to the UPF0177 family.</text>
</comment>
<dbReference type="Pfam" id="PF02517">
    <property type="entry name" value="Rce1-like"/>
    <property type="match status" value="1"/>
</dbReference>
<feature type="transmembrane region" description="Helical" evidence="2">
    <location>
        <begin position="298"/>
        <end position="328"/>
    </location>
</feature>
<evidence type="ECO:0000256" key="2">
    <source>
        <dbReference type="SAM" id="Phobius"/>
    </source>
</evidence>
<dbReference type="InterPro" id="IPR003675">
    <property type="entry name" value="Rce1/LyrA-like_dom"/>
</dbReference>
<evidence type="ECO:0000313" key="4">
    <source>
        <dbReference type="EMBL" id="GAD17270.1"/>
    </source>
</evidence>
<keyword evidence="2" id="KW-0812">Transmembrane</keyword>
<feature type="transmembrane region" description="Helical" evidence="2">
    <location>
        <begin position="151"/>
        <end position="171"/>
    </location>
</feature>
<dbReference type="GO" id="GO:0004175">
    <property type="term" value="F:endopeptidase activity"/>
    <property type="evidence" value="ECO:0007669"/>
    <property type="project" value="UniProtKB-ARBA"/>
</dbReference>
<feature type="transmembrane region" description="Helical" evidence="2">
    <location>
        <begin position="123"/>
        <end position="144"/>
    </location>
</feature>
<feature type="transmembrane region" description="Helical" evidence="2">
    <location>
        <begin position="34"/>
        <end position="50"/>
    </location>
</feature>
<keyword evidence="5" id="KW-1185">Reference proteome</keyword>
<feature type="transmembrane region" description="Helical" evidence="2">
    <location>
        <begin position="191"/>
        <end position="209"/>
    </location>
</feature>
<dbReference type="eggNOG" id="COG1266">
    <property type="taxonomic scope" value="Bacteria"/>
</dbReference>
<name>S4PQI6_9LACO</name>
<keyword evidence="2" id="KW-1133">Transmembrane helix</keyword>
<dbReference type="STRING" id="1423780.FD05_GL000082"/>
<keyword evidence="4" id="KW-0645">Protease</keyword>
<evidence type="ECO:0000256" key="1">
    <source>
        <dbReference type="ARBA" id="ARBA00009067"/>
    </source>
</evidence>
<keyword evidence="2" id="KW-0472">Membrane</keyword>
<dbReference type="GO" id="GO:0006508">
    <property type="term" value="P:proteolysis"/>
    <property type="evidence" value="ECO:0007669"/>
    <property type="project" value="UniProtKB-KW"/>
</dbReference>
<feature type="transmembrane region" description="Helical" evidence="2">
    <location>
        <begin position="5"/>
        <end position="22"/>
    </location>
</feature>
<evidence type="ECO:0000313" key="5">
    <source>
        <dbReference type="Proteomes" id="UP000016361"/>
    </source>
</evidence>
<protein>
    <submittedName>
        <fullName evidence="4">CAAX amino terminal protease family protein</fullName>
    </submittedName>
</protein>
<evidence type="ECO:0000259" key="3">
    <source>
        <dbReference type="Pfam" id="PF02517"/>
    </source>
</evidence>
<keyword evidence="4" id="KW-0378">Hydrolase</keyword>
<reference evidence="5" key="1">
    <citation type="journal article" date="2013" name="Genome Announc.">
        <title>Draft Genome Sequence of D-Branched-Chain Amino Acid Producer Lactobacillus otakiensis JCM 15040T, Isolated from a Traditional Japanese Pickle.</title>
        <authorList>
            <person name="Doi K."/>
            <person name="Mori K."/>
            <person name="Mutaguchi Y."/>
            <person name="Tashiro K."/>
            <person name="Fujino Y."/>
            <person name="Ohmori T."/>
            <person name="Kuhara S."/>
            <person name="Ohshima T."/>
        </authorList>
    </citation>
    <scope>NUCLEOTIDE SEQUENCE [LARGE SCALE GENOMIC DNA]</scope>
    <source>
        <strain evidence="5">JCM 15040</strain>
    </source>
</reference>
<dbReference type="OrthoDB" id="2329148at2"/>
<dbReference type="GO" id="GO:0080120">
    <property type="term" value="P:CAAX-box protein maturation"/>
    <property type="evidence" value="ECO:0007669"/>
    <property type="project" value="UniProtKB-ARBA"/>
</dbReference>
<proteinExistence type="inferred from homology"/>
<gene>
    <name evidence="4" type="ORF">LOT_1808</name>
</gene>
<accession>S4PQI6</accession>
<feature type="transmembrane region" description="Helical" evidence="2">
    <location>
        <begin position="95"/>
        <end position="117"/>
    </location>
</feature>
<comment type="caution">
    <text evidence="4">The sequence shown here is derived from an EMBL/GenBank/DDBJ whole genome shotgun (WGS) entry which is preliminary data.</text>
</comment>